<dbReference type="AlphaFoldDB" id="D7DAW2"/>
<gene>
    <name evidence="2" type="ordered locus">Shell_0166</name>
</gene>
<dbReference type="EMBL" id="CP002051">
    <property type="protein sequence ID" value="ADI31309.1"/>
    <property type="molecule type" value="Genomic_DNA"/>
</dbReference>
<dbReference type="STRING" id="591019.Shell_0166"/>
<reference evidence="3" key="1">
    <citation type="submission" date="2010-05" db="EMBL/GenBank/DDBJ databases">
        <title>Complete sequence of Staphylothermus hellenicus DSM 12710.</title>
        <authorList>
            <consortium name="US DOE Joint Genome Institute"/>
            <person name="Lucas S."/>
            <person name="Copeland A."/>
            <person name="Lapidus A."/>
            <person name="Cheng J.-F."/>
            <person name="Bruce D."/>
            <person name="Goodwin L."/>
            <person name="Pitluck S."/>
            <person name="Davenport K."/>
            <person name="Detter J.C."/>
            <person name="Han C."/>
            <person name="Tapia R."/>
            <person name="Larimer F."/>
            <person name="Land M."/>
            <person name="Hauser L."/>
            <person name="Kyrpides N."/>
            <person name="Mikhailova N."/>
            <person name="Anderson I.J."/>
            <person name="Woyke T."/>
        </authorList>
    </citation>
    <scope>NUCLEOTIDE SEQUENCE [LARGE SCALE GENOMIC DNA]</scope>
    <source>
        <strain evidence="3">DSM 12710 / JCM 10830 / BK20S6-10-b1 / P8</strain>
    </source>
</reference>
<dbReference type="Proteomes" id="UP000002573">
    <property type="component" value="Chromosome"/>
</dbReference>
<accession>D7DAW2</accession>
<protein>
    <submittedName>
        <fullName evidence="2">CRISPR-associated protein, APE2256 family</fullName>
    </submittedName>
</protein>
<dbReference type="eggNOG" id="arCOG01935">
    <property type="taxonomic scope" value="Archaea"/>
</dbReference>
<proteinExistence type="predicted"/>
<dbReference type="HOGENOM" id="CLU_082641_0_0_2"/>
<evidence type="ECO:0000313" key="3">
    <source>
        <dbReference type="Proteomes" id="UP000002573"/>
    </source>
</evidence>
<dbReference type="Gene3D" id="3.40.50.10770">
    <property type="entry name" value="Hypothetical protein VC1899 like domain (Restriction endonuclease-like)"/>
    <property type="match status" value="1"/>
</dbReference>
<reference evidence="2 3" key="2">
    <citation type="journal article" date="2011" name="Stand. Genomic Sci.">
        <title>Complete genome sequence of Staphylothermus hellenicus P8.</title>
        <authorList>
            <person name="Anderson I."/>
            <person name="Wirth R."/>
            <person name="Lucas S."/>
            <person name="Copeland A."/>
            <person name="Lapidus A."/>
            <person name="Cheng J.F."/>
            <person name="Goodwin L."/>
            <person name="Pitluck S."/>
            <person name="Davenport K."/>
            <person name="Detter J.C."/>
            <person name="Han C."/>
            <person name="Tapia R."/>
            <person name="Land M."/>
            <person name="Hauser L."/>
            <person name="Pati A."/>
            <person name="Mikhailova N."/>
            <person name="Woyke T."/>
            <person name="Klenk H.P."/>
            <person name="Kyrpides N."/>
            <person name="Ivanova N."/>
        </authorList>
    </citation>
    <scope>NUCLEOTIDE SEQUENCE [LARGE SCALE GENOMIC DNA]</scope>
    <source>
        <strain evidence="3">DSM 12710 / JCM 10830 / BK20S6-10-b1 / P8</strain>
    </source>
</reference>
<feature type="domain" description="CRISPR system ring nuclease SSO1393-like" evidence="1">
    <location>
        <begin position="65"/>
        <end position="215"/>
    </location>
</feature>
<organism evidence="2 3">
    <name type="scientific">Staphylothermus hellenicus (strain DSM 12710 / JCM 10830 / BK20S6-10-b1 / P8)</name>
    <dbReference type="NCBI Taxonomy" id="591019"/>
    <lineage>
        <taxon>Archaea</taxon>
        <taxon>Thermoproteota</taxon>
        <taxon>Thermoprotei</taxon>
        <taxon>Desulfurococcales</taxon>
        <taxon>Desulfurococcaceae</taxon>
        <taxon>Staphylothermus</taxon>
    </lineage>
</organism>
<dbReference type="InterPro" id="IPR013442">
    <property type="entry name" value="SSO1393-like"/>
</dbReference>
<evidence type="ECO:0000259" key="1">
    <source>
        <dbReference type="Pfam" id="PF09651"/>
    </source>
</evidence>
<dbReference type="KEGG" id="shc:Shell_0166"/>
<dbReference type="NCBIfam" id="TIGR02619">
    <property type="entry name" value="putative CRISPR-associated protein, APE2256 family"/>
    <property type="match status" value="1"/>
</dbReference>
<dbReference type="Pfam" id="PF09651">
    <property type="entry name" value="Cas_APE2256"/>
    <property type="match status" value="1"/>
</dbReference>
<sequence length="270" mass="29334">MVTVGTSIIRNASFHESVEAGVRERLAKWSMAPPHSGEDVEAGNRAVPSSKEFREVLGFVSGSPRRASAELNAFIGYLERLVSRGIDGVSHYLVLFGSDTGAGWFSTRILEEYLGSLVGQDLSRTWGVRGHFIGGVEAYRVRGLGVNFQDGILNLLGKVKKIVISMGKGYDRVLANLTGGFKPESAAILVVAGMLGIDTVYYIHEAMREVAEIPVIPLTIEPNAKKILENALENNIGGAEQKLLEKLGLPLTGKKLTPWSKKLLETLLYP</sequence>
<dbReference type="Gene3D" id="1.10.196.30">
    <property type="match status" value="1"/>
</dbReference>
<evidence type="ECO:0000313" key="2">
    <source>
        <dbReference type="EMBL" id="ADI31309.1"/>
    </source>
</evidence>
<name>D7DAW2_STAHD</name>
<keyword evidence="3" id="KW-1185">Reference proteome</keyword>